<evidence type="ECO:0000313" key="7">
    <source>
        <dbReference type="EMBL" id="MBB6217425.1"/>
    </source>
</evidence>
<evidence type="ECO:0000256" key="3">
    <source>
        <dbReference type="ARBA" id="ARBA00020422"/>
    </source>
</evidence>
<evidence type="ECO:0000256" key="1">
    <source>
        <dbReference type="ARBA" id="ARBA00003681"/>
    </source>
</evidence>
<reference evidence="7 8" key="1">
    <citation type="submission" date="2020-08" db="EMBL/GenBank/DDBJ databases">
        <title>Genomic Encyclopedia of Type Strains, Phase IV (KMG-IV): sequencing the most valuable type-strain genomes for metagenomic binning, comparative biology and taxonomic classification.</title>
        <authorList>
            <person name="Goeker M."/>
        </authorList>
    </citation>
    <scope>NUCLEOTIDE SEQUENCE [LARGE SCALE GENOMIC DNA]</scope>
    <source>
        <strain evidence="7 8">DSM 103526</strain>
    </source>
</reference>
<dbReference type="Proteomes" id="UP000579281">
    <property type="component" value="Unassembled WGS sequence"/>
</dbReference>
<dbReference type="InterPro" id="IPR035895">
    <property type="entry name" value="HPr-like_sf"/>
</dbReference>
<dbReference type="InterPro" id="IPR001020">
    <property type="entry name" value="PTS_HPr_His_P_site"/>
</dbReference>
<dbReference type="RefSeq" id="WP_184311923.1">
    <property type="nucleotide sequence ID" value="NZ_JACHEN010000023.1"/>
</dbReference>
<evidence type="ECO:0000256" key="2">
    <source>
        <dbReference type="ARBA" id="ARBA00004496"/>
    </source>
</evidence>
<keyword evidence="8" id="KW-1185">Reference proteome</keyword>
<dbReference type="SUPFAM" id="SSF55594">
    <property type="entry name" value="HPr-like"/>
    <property type="match status" value="1"/>
</dbReference>
<dbReference type="InterPro" id="IPR050399">
    <property type="entry name" value="HPr"/>
</dbReference>
<dbReference type="InterPro" id="IPR000032">
    <property type="entry name" value="HPr-like"/>
</dbReference>
<dbReference type="PROSITE" id="PS00369">
    <property type="entry name" value="PTS_HPR_HIS"/>
    <property type="match status" value="1"/>
</dbReference>
<dbReference type="CDD" id="cd00367">
    <property type="entry name" value="PTS-HPr_like"/>
    <property type="match status" value="1"/>
</dbReference>
<organism evidence="7 8">
    <name type="scientific">Anaerosolibacter carboniphilus</name>
    <dbReference type="NCBI Taxonomy" id="1417629"/>
    <lineage>
        <taxon>Bacteria</taxon>
        <taxon>Bacillati</taxon>
        <taxon>Bacillota</taxon>
        <taxon>Clostridia</taxon>
        <taxon>Peptostreptococcales</taxon>
        <taxon>Thermotaleaceae</taxon>
        <taxon>Anaerosolibacter</taxon>
    </lineage>
</organism>
<dbReference type="PANTHER" id="PTHR33705">
    <property type="entry name" value="PHOSPHOCARRIER PROTEIN HPR"/>
    <property type="match status" value="1"/>
</dbReference>
<dbReference type="EMBL" id="JACHEN010000023">
    <property type="protein sequence ID" value="MBB6217425.1"/>
    <property type="molecule type" value="Genomic_DNA"/>
</dbReference>
<evidence type="ECO:0000256" key="5">
    <source>
        <dbReference type="ARBA" id="ARBA00022683"/>
    </source>
</evidence>
<protein>
    <recommendedName>
        <fullName evidence="3">Phosphocarrier protein HPr</fullName>
    </recommendedName>
</protein>
<evidence type="ECO:0000313" key="8">
    <source>
        <dbReference type="Proteomes" id="UP000579281"/>
    </source>
</evidence>
<dbReference type="Gene3D" id="3.30.1340.10">
    <property type="entry name" value="HPr-like"/>
    <property type="match status" value="1"/>
</dbReference>
<dbReference type="PROSITE" id="PS51350">
    <property type="entry name" value="PTS_HPR_DOM"/>
    <property type="match status" value="1"/>
</dbReference>
<gene>
    <name evidence="7" type="ORF">HNQ80_003544</name>
</gene>
<name>A0A841L532_9FIRM</name>
<evidence type="ECO:0000256" key="4">
    <source>
        <dbReference type="ARBA" id="ARBA00022490"/>
    </source>
</evidence>
<accession>A0A841L532</accession>
<dbReference type="PRINTS" id="PR00107">
    <property type="entry name" value="PHOSPHOCPHPR"/>
</dbReference>
<comment type="function">
    <text evidence="1">General (non sugar-specific) component of the phosphoenolpyruvate-dependent sugar phosphotransferase system (sugar PTS). This major carbohydrate active-transport system catalyzes the phosphorylation of incoming sugar substrates concomitantly with their translocation across the cell membrane. The phosphoryl group from phosphoenolpyruvate (PEP) is transferred to the phosphoryl carrier protein HPr by enzyme I. Phospho-HPr then transfers it to the PTS EIIA domain.</text>
</comment>
<keyword evidence="5" id="KW-0598">Phosphotransferase system</keyword>
<dbReference type="AlphaFoldDB" id="A0A841L532"/>
<comment type="subcellular location">
    <subcellularLocation>
        <location evidence="2">Cytoplasm</location>
    </subcellularLocation>
</comment>
<dbReference type="GO" id="GO:0005737">
    <property type="term" value="C:cytoplasm"/>
    <property type="evidence" value="ECO:0007669"/>
    <property type="project" value="UniProtKB-SubCell"/>
</dbReference>
<dbReference type="NCBIfam" id="TIGR01003">
    <property type="entry name" value="PTS_HPr_family"/>
    <property type="match status" value="1"/>
</dbReference>
<sequence>MYKKEVMVTNQTGLHARPASEFSRTAASFKSDIQIEYGEKRVNAKSIIGLLSAGISFGSKIVISAEGEDEQQAVEALKDLVKTNFGE</sequence>
<feature type="domain" description="HPr" evidence="6">
    <location>
        <begin position="1"/>
        <end position="87"/>
    </location>
</feature>
<dbReference type="PANTHER" id="PTHR33705:SF2">
    <property type="entry name" value="PHOSPHOCARRIER PROTEIN NPR"/>
    <property type="match status" value="1"/>
</dbReference>
<proteinExistence type="predicted"/>
<keyword evidence="4" id="KW-0963">Cytoplasm</keyword>
<evidence type="ECO:0000259" key="6">
    <source>
        <dbReference type="PROSITE" id="PS51350"/>
    </source>
</evidence>
<dbReference type="Pfam" id="PF00381">
    <property type="entry name" value="PTS-HPr"/>
    <property type="match status" value="1"/>
</dbReference>
<dbReference type="GO" id="GO:0009401">
    <property type="term" value="P:phosphoenolpyruvate-dependent sugar phosphotransferase system"/>
    <property type="evidence" value="ECO:0007669"/>
    <property type="project" value="UniProtKB-KW"/>
</dbReference>
<comment type="caution">
    <text evidence="7">The sequence shown here is derived from an EMBL/GenBank/DDBJ whole genome shotgun (WGS) entry which is preliminary data.</text>
</comment>